<name>A0A0M7B8B6_9RHOB</name>
<gene>
    <name evidence="1" type="ORF">JSE7799_00908</name>
</gene>
<evidence type="ECO:0008006" key="3">
    <source>
        <dbReference type="Google" id="ProtNLM"/>
    </source>
</evidence>
<dbReference type="Proteomes" id="UP000049455">
    <property type="component" value="Unassembled WGS sequence"/>
</dbReference>
<dbReference type="OrthoDB" id="8444549at2"/>
<dbReference type="RefSeq" id="WP_055662559.1">
    <property type="nucleotide sequence ID" value="NZ_CYPR01000050.1"/>
</dbReference>
<organism evidence="1 2">
    <name type="scientific">Jannaschia seosinensis</name>
    <dbReference type="NCBI Taxonomy" id="313367"/>
    <lineage>
        <taxon>Bacteria</taxon>
        <taxon>Pseudomonadati</taxon>
        <taxon>Pseudomonadota</taxon>
        <taxon>Alphaproteobacteria</taxon>
        <taxon>Rhodobacterales</taxon>
        <taxon>Roseobacteraceae</taxon>
        <taxon>Jannaschia</taxon>
    </lineage>
</organism>
<protein>
    <recommendedName>
        <fullName evidence="3">ATPase (AAA+ superfamily)</fullName>
    </recommendedName>
</protein>
<keyword evidence="2" id="KW-1185">Reference proteome</keyword>
<evidence type="ECO:0000313" key="1">
    <source>
        <dbReference type="EMBL" id="CUH31366.1"/>
    </source>
</evidence>
<reference evidence="1 2" key="1">
    <citation type="submission" date="2015-09" db="EMBL/GenBank/DDBJ databases">
        <authorList>
            <person name="Jackson K.R."/>
            <person name="Lunt B.L."/>
            <person name="Fisher J.N.B."/>
            <person name="Gardner A.V."/>
            <person name="Bailey M.E."/>
            <person name="Deus L.M."/>
            <person name="Earl A.S."/>
            <person name="Gibby P.D."/>
            <person name="Hartmann K.A."/>
            <person name="Liu J.E."/>
            <person name="Manci A.M."/>
            <person name="Nielsen D.A."/>
            <person name="Solomon M.B."/>
            <person name="Breakwell D.P."/>
            <person name="Burnett S.H."/>
            <person name="Grose J.H."/>
        </authorList>
    </citation>
    <scope>NUCLEOTIDE SEQUENCE [LARGE SCALE GENOMIC DNA]</scope>
    <source>
        <strain evidence="1 2">CECT 7799</strain>
    </source>
</reference>
<evidence type="ECO:0000313" key="2">
    <source>
        <dbReference type="Proteomes" id="UP000049455"/>
    </source>
</evidence>
<accession>A0A0M7B8B6</accession>
<dbReference type="AlphaFoldDB" id="A0A0M7B8B6"/>
<sequence length="499" mass="54994">MSFRTRSTPSKSEDVIAIREAIARFDPSASTTIVGEDKAKPRDVFAPTAHSKALDPATTLVLGARGAGKSFWASALFNDDTRRLAAVLYPRLGLDRLRVQIGFGGVGRAGVSKAVIDRLVPLGQEKTAADRFWQAVIAGAALTVTEPGQKHAATDMLERFADPEDWADAMTEVDNDLTSRGETLLIVFDALDAISDDWGRLSGLIDALMRSVWDLRGFNAIRAKLFMRPDQLNELTLRFVELPKLRSGAAKLGWKQADLYGLMFARLAFDDEAEEAFGSFLESRGLGKPPEEQEELRTWTLANNESQQQRLFEAMAGSFMGKGPRKGKTFDWPYNHLADGLGDVTPRSFLILMQSAAERSGERDADGLVLLPQTIRDGLREASKVRIEQLNTEYPWIKRVLQPLAGLRVPAAPQVFFDAWKENATVEAAVKIARKENSLPPVQARSARNNVNSDREADLAERLIKMGVLTSRPDGRYDMPDLFRVGAALLKKGGVTPKA</sequence>
<dbReference type="STRING" id="313367.JSE7799_00908"/>
<proteinExistence type="predicted"/>
<dbReference type="EMBL" id="CYPR01000050">
    <property type="protein sequence ID" value="CUH31366.1"/>
    <property type="molecule type" value="Genomic_DNA"/>
</dbReference>